<name>A0ABW1SU01_9LACO</name>
<feature type="transmembrane region" description="Helical" evidence="1">
    <location>
        <begin position="137"/>
        <end position="160"/>
    </location>
</feature>
<comment type="caution">
    <text evidence="2">The sequence shown here is derived from an EMBL/GenBank/DDBJ whole genome shotgun (WGS) entry which is preliminary data.</text>
</comment>
<gene>
    <name evidence="2" type="ORF">ACFP1G_07055</name>
</gene>
<evidence type="ECO:0000256" key="1">
    <source>
        <dbReference type="SAM" id="Phobius"/>
    </source>
</evidence>
<dbReference type="Proteomes" id="UP001596254">
    <property type="component" value="Unassembled WGS sequence"/>
</dbReference>
<keyword evidence="1" id="KW-1133">Transmembrane helix</keyword>
<evidence type="ECO:0000313" key="3">
    <source>
        <dbReference type="Proteomes" id="UP001596254"/>
    </source>
</evidence>
<feature type="transmembrane region" description="Helical" evidence="1">
    <location>
        <begin position="6"/>
        <end position="28"/>
    </location>
</feature>
<reference evidence="3" key="1">
    <citation type="journal article" date="2019" name="Int. J. Syst. Evol. Microbiol.">
        <title>The Global Catalogue of Microorganisms (GCM) 10K type strain sequencing project: providing services to taxonomists for standard genome sequencing and annotation.</title>
        <authorList>
            <consortium name="The Broad Institute Genomics Platform"/>
            <consortium name="The Broad Institute Genome Sequencing Center for Infectious Disease"/>
            <person name="Wu L."/>
            <person name="Ma J."/>
        </authorList>
    </citation>
    <scope>NUCLEOTIDE SEQUENCE [LARGE SCALE GENOMIC DNA]</scope>
    <source>
        <strain evidence="3">CCM 8905</strain>
    </source>
</reference>
<sequence length="190" mass="21041">MSLSFIFTAIGIFFVTDTDDLIVLLLLWLAAKTPQQRRSVIIGQYLGIITLMLAAWIISRGVVHFNVVHWTRWLGVIPLLLGTMGLRNWLRHRDTGGLKSLLTRAVSLPVVWSLTVGNGGDNLSIYIPYFSKLTLPAFGAVSLIFLVMIGGWLTISYYLAKSAPASYFFARFGARLSPVLFIIVGLAILL</sequence>
<organism evidence="2 3">
    <name type="scientific">Levilactobacillus tongjiangensis</name>
    <dbReference type="NCBI Taxonomy" id="2486023"/>
    <lineage>
        <taxon>Bacteria</taxon>
        <taxon>Bacillati</taxon>
        <taxon>Bacillota</taxon>
        <taxon>Bacilli</taxon>
        <taxon>Lactobacillales</taxon>
        <taxon>Lactobacillaceae</taxon>
        <taxon>Levilactobacillus</taxon>
    </lineage>
</organism>
<protein>
    <submittedName>
        <fullName evidence="2">Cadmium resistance transporter</fullName>
    </submittedName>
</protein>
<feature type="transmembrane region" description="Helical" evidence="1">
    <location>
        <begin position="70"/>
        <end position="89"/>
    </location>
</feature>
<keyword evidence="1" id="KW-0812">Transmembrane</keyword>
<feature type="transmembrane region" description="Helical" evidence="1">
    <location>
        <begin position="101"/>
        <end position="117"/>
    </location>
</feature>
<dbReference type="Pfam" id="PF03596">
    <property type="entry name" value="Cad"/>
    <property type="match status" value="1"/>
</dbReference>
<accession>A0ABW1SU01</accession>
<proteinExistence type="predicted"/>
<feature type="transmembrane region" description="Helical" evidence="1">
    <location>
        <begin position="172"/>
        <end position="189"/>
    </location>
</feature>
<evidence type="ECO:0000313" key="2">
    <source>
        <dbReference type="EMBL" id="MFC6207235.1"/>
    </source>
</evidence>
<keyword evidence="3" id="KW-1185">Reference proteome</keyword>
<keyword evidence="1" id="KW-0472">Membrane</keyword>
<dbReference type="InterPro" id="IPR004676">
    <property type="entry name" value="Cd-R_transporter"/>
</dbReference>
<dbReference type="RefSeq" id="WP_125691698.1">
    <property type="nucleotide sequence ID" value="NZ_JBHSSK010000021.1"/>
</dbReference>
<dbReference type="EMBL" id="JBHSSK010000021">
    <property type="protein sequence ID" value="MFC6207235.1"/>
    <property type="molecule type" value="Genomic_DNA"/>
</dbReference>
<feature type="transmembrane region" description="Helical" evidence="1">
    <location>
        <begin position="40"/>
        <end position="58"/>
    </location>
</feature>